<evidence type="ECO:0000313" key="1">
    <source>
        <dbReference type="EMBL" id="KRM04348.1"/>
    </source>
</evidence>
<protein>
    <submittedName>
        <fullName evidence="1">Uncharacterized protein</fullName>
    </submittedName>
</protein>
<dbReference type="Proteomes" id="UP000051966">
    <property type="component" value="Unassembled WGS sequence"/>
</dbReference>
<accession>A0A0R1VRW3</accession>
<gene>
    <name evidence="1" type="ORF">FD41_GL000956</name>
</gene>
<name>A0A0R1VRW3_9LACO</name>
<dbReference type="PATRIC" id="fig|1423743.5.peg.987"/>
<reference evidence="1 2" key="1">
    <citation type="journal article" date="2015" name="Genome Announc.">
        <title>Expanding the biotechnology potential of lactobacilli through comparative genomics of 213 strains and associated genera.</title>
        <authorList>
            <person name="Sun Z."/>
            <person name="Harris H.M."/>
            <person name="McCann A."/>
            <person name="Guo C."/>
            <person name="Argimon S."/>
            <person name="Zhang W."/>
            <person name="Yang X."/>
            <person name="Jeffery I.B."/>
            <person name="Cooney J.C."/>
            <person name="Kagawa T.F."/>
            <person name="Liu W."/>
            <person name="Song Y."/>
            <person name="Salvetti E."/>
            <person name="Wrobel A."/>
            <person name="Rasinkangas P."/>
            <person name="Parkhill J."/>
            <person name="Rea M.C."/>
            <person name="O'Sullivan O."/>
            <person name="Ritari J."/>
            <person name="Douillard F.P."/>
            <person name="Paul Ross R."/>
            <person name="Yang R."/>
            <person name="Briner A.E."/>
            <person name="Felis G.E."/>
            <person name="de Vos W.M."/>
            <person name="Barrangou R."/>
            <person name="Klaenhammer T.R."/>
            <person name="Caufield P.W."/>
            <person name="Cui Y."/>
            <person name="Zhang H."/>
            <person name="O'Toole P.W."/>
        </authorList>
    </citation>
    <scope>NUCLEOTIDE SEQUENCE [LARGE SCALE GENOMIC DNA]</scope>
    <source>
        <strain evidence="1 2">DSM 18382</strain>
    </source>
</reference>
<evidence type="ECO:0000313" key="2">
    <source>
        <dbReference type="Proteomes" id="UP000051966"/>
    </source>
</evidence>
<organism evidence="1 2">
    <name type="scientific">Lentilactobacillus farraginis DSM 18382 = JCM 14108</name>
    <dbReference type="NCBI Taxonomy" id="1423743"/>
    <lineage>
        <taxon>Bacteria</taxon>
        <taxon>Bacillati</taxon>
        <taxon>Bacillota</taxon>
        <taxon>Bacilli</taxon>
        <taxon>Lactobacillales</taxon>
        <taxon>Lactobacillaceae</taxon>
        <taxon>Lentilactobacillus</taxon>
    </lineage>
</organism>
<proteinExistence type="predicted"/>
<comment type="caution">
    <text evidence="1">The sequence shown here is derived from an EMBL/GenBank/DDBJ whole genome shotgun (WGS) entry which is preliminary data.</text>
</comment>
<sequence length="199" mass="22419">MQEQTVQVGLNINVGSQPGFYFTNHMKEVKTMLPKSFFISGFSINGDSLSDYVPLEITKEKPYIELNGLLTSYYKGEMLNGQSLIPSLLIQLSLVISDNTSKSVKDIKEIPTHTQTLDVKSASLSAYPSLKKPALFTVRLNPFRDFSFDSKTLSYGNYYFQIAIFIDTKRSVEAENLLVVNVPGRFKYFGNNGENNNEQ</sequence>
<dbReference type="AlphaFoldDB" id="A0A0R1VRW3"/>
<keyword evidence="2" id="KW-1185">Reference proteome</keyword>
<dbReference type="EMBL" id="AZFY01000121">
    <property type="protein sequence ID" value="KRM04348.1"/>
    <property type="molecule type" value="Genomic_DNA"/>
</dbReference>